<dbReference type="CDD" id="cd07993">
    <property type="entry name" value="LPLAT_DHAPAT-like"/>
    <property type="match status" value="1"/>
</dbReference>
<comment type="similarity">
    <text evidence="2">Belongs to the GPAT/DAPAT family.</text>
</comment>
<keyword evidence="7" id="KW-0732">Signal</keyword>
<dbReference type="GO" id="GO:0006631">
    <property type="term" value="P:fatty acid metabolic process"/>
    <property type="evidence" value="ECO:0007669"/>
    <property type="project" value="TreeGrafter"/>
</dbReference>
<dbReference type="AlphaFoldDB" id="A0A2R5LNG8"/>
<dbReference type="Pfam" id="PF19277">
    <property type="entry name" value="GPAT_C"/>
    <property type="match status" value="1"/>
</dbReference>
<comment type="subcellular location">
    <subcellularLocation>
        <location evidence="1">Membrane</location>
    </subcellularLocation>
</comment>
<evidence type="ECO:0000259" key="8">
    <source>
        <dbReference type="SMART" id="SM00563"/>
    </source>
</evidence>
<dbReference type="GO" id="GO:0006072">
    <property type="term" value="P:glycerol-3-phosphate metabolic process"/>
    <property type="evidence" value="ECO:0007669"/>
    <property type="project" value="TreeGrafter"/>
</dbReference>
<protein>
    <submittedName>
        <fullName evidence="9">Putative mitochondrial glycerol-3-phosphate acyltransferase gpat</fullName>
    </submittedName>
</protein>
<feature type="region of interest" description="Disordered" evidence="6">
    <location>
        <begin position="488"/>
        <end position="517"/>
    </location>
</feature>
<evidence type="ECO:0000256" key="1">
    <source>
        <dbReference type="ARBA" id="ARBA00004370"/>
    </source>
</evidence>
<dbReference type="GO" id="GO:0019432">
    <property type="term" value="P:triglyceride biosynthetic process"/>
    <property type="evidence" value="ECO:0007669"/>
    <property type="project" value="TreeGrafter"/>
</dbReference>
<evidence type="ECO:0000256" key="4">
    <source>
        <dbReference type="ARBA" id="ARBA00023136"/>
    </source>
</evidence>
<dbReference type="SMART" id="SM00563">
    <property type="entry name" value="PlsC"/>
    <property type="match status" value="1"/>
</dbReference>
<evidence type="ECO:0000256" key="7">
    <source>
        <dbReference type="SAM" id="SignalP"/>
    </source>
</evidence>
<evidence type="ECO:0000313" key="9">
    <source>
        <dbReference type="EMBL" id="MBY11083.1"/>
    </source>
</evidence>
<accession>A0A2R5LNG8</accession>
<dbReference type="InterPro" id="IPR045520">
    <property type="entry name" value="GPAT/DHAPAT_C"/>
</dbReference>
<dbReference type="PANTHER" id="PTHR12563">
    <property type="entry name" value="GLYCEROL-3-PHOSPHATE ACYLTRANSFERASE"/>
    <property type="match status" value="1"/>
</dbReference>
<evidence type="ECO:0000256" key="2">
    <source>
        <dbReference type="ARBA" id="ARBA00007937"/>
    </source>
</evidence>
<dbReference type="Pfam" id="PF01553">
    <property type="entry name" value="Acyltransferase"/>
    <property type="match status" value="1"/>
</dbReference>
<feature type="compositionally biased region" description="Polar residues" evidence="6">
    <location>
        <begin position="488"/>
        <end position="500"/>
    </location>
</feature>
<feature type="compositionally biased region" description="Low complexity" evidence="6">
    <location>
        <begin position="501"/>
        <end position="513"/>
    </location>
</feature>
<dbReference type="InterPro" id="IPR022284">
    <property type="entry name" value="GPAT/DHAPAT"/>
</dbReference>
<proteinExistence type="inferred from homology"/>
<feature type="domain" description="Phospholipid/glycerol acyltransferase" evidence="8">
    <location>
        <begin position="286"/>
        <end position="418"/>
    </location>
</feature>
<dbReference type="InterPro" id="IPR002123">
    <property type="entry name" value="Plipid/glycerol_acylTrfase"/>
</dbReference>
<dbReference type="GO" id="GO:0004366">
    <property type="term" value="F:glycerol-3-phosphate O-acyltransferase activity"/>
    <property type="evidence" value="ECO:0007669"/>
    <property type="project" value="TreeGrafter"/>
</dbReference>
<dbReference type="PANTHER" id="PTHR12563:SF23">
    <property type="entry name" value="BCDNA.GH07066"/>
    <property type="match status" value="1"/>
</dbReference>
<keyword evidence="5 9" id="KW-0012">Acyltransferase</keyword>
<name>A0A2R5LNG8_9ACAR</name>
<keyword evidence="4" id="KW-0472">Membrane</keyword>
<feature type="signal peptide" evidence="7">
    <location>
        <begin position="1"/>
        <end position="17"/>
    </location>
</feature>
<dbReference type="GO" id="GO:0031966">
    <property type="term" value="C:mitochondrial membrane"/>
    <property type="evidence" value="ECO:0007669"/>
    <property type="project" value="TreeGrafter"/>
</dbReference>
<dbReference type="EMBL" id="GGLE01006957">
    <property type="protein sequence ID" value="MBY11083.1"/>
    <property type="molecule type" value="Transcribed_RNA"/>
</dbReference>
<evidence type="ECO:0000256" key="5">
    <source>
        <dbReference type="ARBA" id="ARBA00023315"/>
    </source>
</evidence>
<reference evidence="9" key="1">
    <citation type="submission" date="2018-03" db="EMBL/GenBank/DDBJ databases">
        <title>The relapsing fever spirochete Borrelia turicatae persists in the highly oxidative environment of its soft-bodied tick vector.</title>
        <authorList>
            <person name="Bourret T.J."/>
            <person name="Boyle W.K."/>
            <person name="Valenzuela J.G."/>
            <person name="Oliveira F."/>
            <person name="Lopez J.E."/>
        </authorList>
    </citation>
    <scope>NUCLEOTIDE SEQUENCE</scope>
    <source>
        <strain evidence="9">Kansas strain/isolate</strain>
        <tissue evidence="9">Salivary glands</tissue>
    </source>
</reference>
<keyword evidence="3 9" id="KW-0808">Transferase</keyword>
<evidence type="ECO:0000256" key="6">
    <source>
        <dbReference type="SAM" id="MobiDB-lite"/>
    </source>
</evidence>
<evidence type="ECO:0000256" key="3">
    <source>
        <dbReference type="ARBA" id="ARBA00022679"/>
    </source>
</evidence>
<organism evidence="9">
    <name type="scientific">Ornithodoros turicata</name>
    <dbReference type="NCBI Taxonomy" id="34597"/>
    <lineage>
        <taxon>Eukaryota</taxon>
        <taxon>Metazoa</taxon>
        <taxon>Ecdysozoa</taxon>
        <taxon>Arthropoda</taxon>
        <taxon>Chelicerata</taxon>
        <taxon>Arachnida</taxon>
        <taxon>Acari</taxon>
        <taxon>Parasitiformes</taxon>
        <taxon>Ixodida</taxon>
        <taxon>Ixodoidea</taxon>
        <taxon>Argasidae</taxon>
        <taxon>Ornithodorinae</taxon>
        <taxon>Ornithodoros</taxon>
    </lineage>
</organism>
<sequence>MIAALVVFVSVYLAVRALMVELLQNLQDVYSKWEAKAGPRLGQHNAPESNLKHAGVLPGDGDADCGARSRLRHFPRKPNTVELNPNKFGVGMLRVSKLGHIYRTKLPLVDEEVLVPYKLYPPADALRQSQTLRSRALECCSRCMPMSKSSFGDESVTLLGLENVLNLPHNRGSRFVPFKFIKSTLYLTCKSIPHEYKLISQKIVESESVKKAIENAVREDPATDDTEHQLRAVSILERMKAAISTVLLRFAVWLMHRIMSRMLSGLYVPRGQIELIKQASKHNVPMIYLPLHRSHLDYIVVTFLLYLNEVKVPLVAAGDNLLIPLFGTLLRGLGGFFIKRRLDFKDGRKDYVYRALLKEYMTEILKANHSVEFFIEGGRSRTGKTRLPKAGLLSLIVHCLNEELVRDIYIVPISISYEKILDGNFVSEQLGEPKVMESFTAALRSIWRILHSNYGNVRVDFCQPFSLREFLMSSKVQTVESAVQACPLSSSSDTSTPRFRNSSSCNSLSSNDSMPEDQRHVVQSLANHVVYQSSKSLALMSTNLVALLFLTKHRKGGTLQQLVHSLSWLRSEVFQREHQVMCGHDNAEVVRQACSLLGKDLVRLETIQMEWTSEGATENNNLRIVFYHPTLHLPHVLELQYYANAALPVFLNESIAATAVYAIAGEKLPLFRGSDNEVVFPRNQLAARIELLFNVLQFEFILTLPCRNSHTTIDDAIDKLVNNSLLSICMDPMNYASTHHRKWASSVASTLGWEQDEDGDLKTSFSNEQQLKVVLTEDTLGMLEFLRSVLASYVEAYWVVACSLLKLVNKQMEEKMFFREIQKVAQDRLHQGLLCFEESFAAETLRNAVKLFEQWKIIEHYRQDCVRILYLGERWNSDDAIDSVITLVGDFKT</sequence>
<feature type="chain" id="PRO_5015355307" evidence="7">
    <location>
        <begin position="18"/>
        <end position="893"/>
    </location>
</feature>
<dbReference type="GO" id="GO:0008654">
    <property type="term" value="P:phospholipid biosynthetic process"/>
    <property type="evidence" value="ECO:0007669"/>
    <property type="project" value="TreeGrafter"/>
</dbReference>
<dbReference type="InterPro" id="IPR041728">
    <property type="entry name" value="GPAT/DHAPAT_LPLAT"/>
</dbReference>
<dbReference type="SUPFAM" id="SSF69593">
    <property type="entry name" value="Glycerol-3-phosphate (1)-acyltransferase"/>
    <property type="match status" value="1"/>
</dbReference>